<dbReference type="Pfam" id="PF00632">
    <property type="entry name" value="HECT"/>
    <property type="match status" value="1"/>
</dbReference>
<dbReference type="InterPro" id="IPR036855">
    <property type="entry name" value="Znf_CCCH_sf"/>
</dbReference>
<dbReference type="InterPro" id="IPR032378">
    <property type="entry name" value="ZC3H15/TMA46_C"/>
</dbReference>
<dbReference type="Pfam" id="PF14578">
    <property type="entry name" value="GTP_EFTU_D4"/>
    <property type="match status" value="1"/>
</dbReference>
<keyword evidence="9" id="KW-1185">Reference proteome</keyword>
<gene>
    <name evidence="8" type="ORF">HID58_036268</name>
</gene>
<keyword evidence="4 5" id="KW-0862">Zinc</keyword>
<evidence type="ECO:0000256" key="4">
    <source>
        <dbReference type="ARBA" id="ARBA00022833"/>
    </source>
</evidence>
<evidence type="ECO:0000259" key="7">
    <source>
        <dbReference type="PROSITE" id="PS50103"/>
    </source>
</evidence>
<dbReference type="EMBL" id="JAGKQM010000009">
    <property type="protein sequence ID" value="KAH0912947.1"/>
    <property type="molecule type" value="Genomic_DNA"/>
</dbReference>
<sequence>MEDMPPKQQPKADLAKKQKQVEDKTFGLKNKNKSKNVQKYVQSLKQSVQPKPDASKLAAKKKKEEEKAREQELNELFKVAISQPKVPVGVDPKSILCEFFKAGQCQKGFKCKFSHDLNIQRKGEKIDIYSDKRDEDGDMEEWDQETLEKVVESKKNEYNQNKPTDIVCKYFLDAVEKKQYGWFWACPNGGKECHYRHALPPGYVLKSQMKALLEEESQKMPVEEEIENERAKLKTATQMTPALFMEWKRKKIAERDAGLAASQAERAKNDRMSGRELFLSNASLFVDDAEAFEEYQREKEEEEIEQKEKNKETEAGTSKSSGDAEQKEVEDEEEDDDDDLDMDELDELEASLSKTSIQILYVPRNQIQLKDGGRETTDPSPAIVLFKLVVNTVVVIDESADNCVKKVLASRRLPARLCFALAQMPFLLFQTLPNCKAAHLLLDKHSFDFVGFNFFLRVVPNGDVLLIEPYKNDRVSEILDRIKSKKRRFKGSSNTNYSRAVDSYKPINFSMIASSESDFDVLKSNKHQDDHLRQGIGDAVIREWFQLGSNEIFISKEVKILPKSMYLIVLLEAVGFYLVLKSTLIFVIQRKIVKSMEQEKFEFASHLMIVALIHNIQLNETESALYKSFKEMLDLEEHAIDDDLTFDIEILKGKKLSLKELCEDSSSTNVTMENVTQYVYLYLKHRHTRRVYHMDEFVAYQARVCKYFLDAVEKKQYGWFWACPNGGKECHYRHALPPGYILKSQMKALLEEESQKMPVEEEIENEHAKLKTATQMTPALFMEWKKKKIAESRESMHAALSVTRLMDRDVSTTSNYSGEESSGTAKREEDFESFGKEIYVDFKRSGEGVLAVASTTYSLNELVEFLESPTVKIPVGALDLGTITPVEIWKAFELSDWKRHFSTVLAFDVDVTPEAIKLAEQLHVKVICGGMLESLHDQFKEHIEELGEDPKMEDEAIFPGILSILPNAVFSKEDPIVLGVLVVEGFIKVGVPISYVRTAGCLDLGHIAWIEKHRQPVDVASLGDTVIIKIVASNPEEKRQALSFGSHYDTSDDILVARISRGSIFALRDHHKDKLSFSDVKVLSDLKRVLNIK</sequence>
<feature type="region of interest" description="Disordered" evidence="6">
    <location>
        <begin position="294"/>
        <end position="339"/>
    </location>
</feature>
<dbReference type="PANTHER" id="PTHR12681:SF15">
    <property type="entry name" value="C3H1-TYPE DOMAIN-CONTAINING PROTEIN"/>
    <property type="match status" value="1"/>
</dbReference>
<dbReference type="InterPro" id="IPR000569">
    <property type="entry name" value="HECT_dom"/>
</dbReference>
<proteinExistence type="predicted"/>
<dbReference type="Gene3D" id="4.10.1000.10">
    <property type="entry name" value="Zinc finger, CCCH-type"/>
    <property type="match status" value="1"/>
</dbReference>
<dbReference type="Gene3D" id="3.40.50.10050">
    <property type="entry name" value="Translation initiation factor IF- 2, domain 3"/>
    <property type="match status" value="1"/>
</dbReference>
<keyword evidence="3" id="KW-0833">Ubl conjugation pathway</keyword>
<feature type="domain" description="C3H1-type" evidence="7">
    <location>
        <begin position="162"/>
        <end position="200"/>
    </location>
</feature>
<dbReference type="SMART" id="SM00356">
    <property type="entry name" value="ZnF_C3H1"/>
    <property type="match status" value="3"/>
</dbReference>
<evidence type="ECO:0000256" key="6">
    <source>
        <dbReference type="SAM" id="MobiDB-lite"/>
    </source>
</evidence>
<dbReference type="Gene3D" id="2.40.30.10">
    <property type="entry name" value="Translation factors"/>
    <property type="match status" value="1"/>
</dbReference>
<dbReference type="Pfam" id="PF16543">
    <property type="entry name" value="DFRP_C"/>
    <property type="match status" value="2"/>
</dbReference>
<dbReference type="Proteomes" id="UP000824890">
    <property type="component" value="Unassembled WGS sequence"/>
</dbReference>
<dbReference type="SUPFAM" id="SSF52156">
    <property type="entry name" value="Initiation factor IF2/eIF5b, domain 3"/>
    <property type="match status" value="1"/>
</dbReference>
<evidence type="ECO:0000256" key="3">
    <source>
        <dbReference type="ARBA" id="ARBA00022786"/>
    </source>
</evidence>
<feature type="compositionally biased region" description="Acidic residues" evidence="6">
    <location>
        <begin position="328"/>
        <end position="339"/>
    </location>
</feature>
<name>A0ABQ8C785_BRANA</name>
<evidence type="ECO:0000256" key="5">
    <source>
        <dbReference type="PROSITE-ProRule" id="PRU00723"/>
    </source>
</evidence>
<dbReference type="SUPFAM" id="SSF56204">
    <property type="entry name" value="Hect, E3 ligase catalytic domain"/>
    <property type="match status" value="1"/>
</dbReference>
<evidence type="ECO:0000256" key="2">
    <source>
        <dbReference type="ARBA" id="ARBA00022771"/>
    </source>
</evidence>
<evidence type="ECO:0000313" key="9">
    <source>
        <dbReference type="Proteomes" id="UP000824890"/>
    </source>
</evidence>
<feature type="zinc finger region" description="C3H1-type" evidence="5">
    <location>
        <begin position="91"/>
        <end position="118"/>
    </location>
</feature>
<reference evidence="8 9" key="1">
    <citation type="submission" date="2021-05" db="EMBL/GenBank/DDBJ databases">
        <title>Genome Assembly of Synthetic Allotetraploid Brassica napus Reveals Homoeologous Exchanges between Subgenomes.</title>
        <authorList>
            <person name="Davis J.T."/>
        </authorList>
    </citation>
    <scope>NUCLEOTIDE SEQUENCE [LARGE SCALE GENOMIC DNA]</scope>
    <source>
        <strain evidence="9">cv. Da-Ae</strain>
        <tissue evidence="8">Seedling</tissue>
    </source>
</reference>
<dbReference type="SUPFAM" id="SSF90229">
    <property type="entry name" value="CCCH zinc finger"/>
    <property type="match status" value="1"/>
</dbReference>
<dbReference type="Gene3D" id="3.30.2160.10">
    <property type="entry name" value="Hect, E3 ligase catalytic domain"/>
    <property type="match status" value="1"/>
</dbReference>
<feature type="zinc finger region" description="C3H1-type" evidence="5">
    <location>
        <begin position="162"/>
        <end position="200"/>
    </location>
</feature>
<evidence type="ECO:0000313" key="8">
    <source>
        <dbReference type="EMBL" id="KAH0912947.1"/>
    </source>
</evidence>
<evidence type="ECO:0000256" key="1">
    <source>
        <dbReference type="ARBA" id="ARBA00022723"/>
    </source>
</evidence>
<feature type="domain" description="C3H1-type" evidence="7">
    <location>
        <begin position="91"/>
        <end position="118"/>
    </location>
</feature>
<protein>
    <recommendedName>
        <fullName evidence="7">C3H1-type domain-containing protein</fullName>
    </recommendedName>
</protein>
<accession>A0ABQ8C785</accession>
<dbReference type="SUPFAM" id="SSF50447">
    <property type="entry name" value="Translation proteins"/>
    <property type="match status" value="1"/>
</dbReference>
<dbReference type="Gene3D" id="6.20.400.10">
    <property type="match status" value="2"/>
</dbReference>
<feature type="domain" description="C3H1-type" evidence="7">
    <location>
        <begin position="699"/>
        <end position="737"/>
    </location>
</feature>
<dbReference type="InterPro" id="IPR029459">
    <property type="entry name" value="EFTU-type"/>
</dbReference>
<dbReference type="InterPro" id="IPR036925">
    <property type="entry name" value="TIF_IF2_dom3_sf"/>
</dbReference>
<dbReference type="InterPro" id="IPR035983">
    <property type="entry name" value="Hect_E3_ubiquitin_ligase"/>
</dbReference>
<dbReference type="InterPro" id="IPR009000">
    <property type="entry name" value="Transl_B-barrel_sf"/>
</dbReference>
<dbReference type="PROSITE" id="PS50103">
    <property type="entry name" value="ZF_C3H1"/>
    <property type="match status" value="3"/>
</dbReference>
<organism evidence="8 9">
    <name type="scientific">Brassica napus</name>
    <name type="common">Rape</name>
    <dbReference type="NCBI Taxonomy" id="3708"/>
    <lineage>
        <taxon>Eukaryota</taxon>
        <taxon>Viridiplantae</taxon>
        <taxon>Streptophyta</taxon>
        <taxon>Embryophyta</taxon>
        <taxon>Tracheophyta</taxon>
        <taxon>Spermatophyta</taxon>
        <taxon>Magnoliopsida</taxon>
        <taxon>eudicotyledons</taxon>
        <taxon>Gunneridae</taxon>
        <taxon>Pentapetalae</taxon>
        <taxon>rosids</taxon>
        <taxon>malvids</taxon>
        <taxon>Brassicales</taxon>
        <taxon>Brassicaceae</taxon>
        <taxon>Brassiceae</taxon>
        <taxon>Brassica</taxon>
    </lineage>
</organism>
<feature type="compositionally biased region" description="Polar residues" evidence="6">
    <location>
        <begin position="37"/>
        <end position="49"/>
    </location>
</feature>
<keyword evidence="1 5" id="KW-0479">Metal-binding</keyword>
<dbReference type="InterPro" id="IPR000571">
    <property type="entry name" value="Znf_CCCH"/>
</dbReference>
<keyword evidence="2 5" id="KW-0863">Zinc-finger</keyword>
<feature type="region of interest" description="Disordered" evidence="6">
    <location>
        <begin position="1"/>
        <end position="69"/>
    </location>
</feature>
<dbReference type="PANTHER" id="PTHR12681">
    <property type="entry name" value="ZINC FINGER-CONTAINING PROTEIN P48ZNF"/>
    <property type="match status" value="1"/>
</dbReference>
<feature type="zinc finger region" description="C3H1-type" evidence="5">
    <location>
        <begin position="699"/>
        <end position="737"/>
    </location>
</feature>
<comment type="caution">
    <text evidence="8">The sequence shown here is derived from an EMBL/GenBank/DDBJ whole genome shotgun (WGS) entry which is preliminary data.</text>
</comment>
<feature type="compositionally biased region" description="Basic and acidic residues" evidence="6">
    <location>
        <begin position="13"/>
        <end position="26"/>
    </location>
</feature>